<dbReference type="PANTHER" id="PTHR11795">
    <property type="entry name" value="BRANCHED-CHAIN AMINO ACID TRANSPORT SYSTEM PERMEASE PROTEIN LIVH"/>
    <property type="match status" value="1"/>
</dbReference>
<dbReference type="GO" id="GO:0006865">
    <property type="term" value="P:amino acid transport"/>
    <property type="evidence" value="ECO:0007669"/>
    <property type="project" value="UniProtKB-KW"/>
</dbReference>
<dbReference type="Proteomes" id="UP000193083">
    <property type="component" value="Unassembled WGS sequence"/>
</dbReference>
<organism evidence="10 11">
    <name type="scientific">Mesorhizobium australicum</name>
    <dbReference type="NCBI Taxonomy" id="536018"/>
    <lineage>
        <taxon>Bacteria</taxon>
        <taxon>Pseudomonadati</taxon>
        <taxon>Pseudomonadota</taxon>
        <taxon>Alphaproteobacteria</taxon>
        <taxon>Hyphomicrobiales</taxon>
        <taxon>Phyllobacteriaceae</taxon>
        <taxon>Mesorhizobium</taxon>
    </lineage>
</organism>
<protein>
    <submittedName>
        <fullName evidence="10">Amino acid/amide ABC transporter membrane protein 1, HAAT family</fullName>
    </submittedName>
</protein>
<dbReference type="AlphaFoldDB" id="A0A1X7N109"/>
<keyword evidence="6 9" id="KW-1133">Transmembrane helix</keyword>
<sequence length="293" mass="31083">MSPLQQFIEYSIVGIAAGGIYALIALGIILIFKSSRTFNFAMGEMMMLSAYFFYAAAVTFALGPVLGMIVALICSIVVALVIERVAIRPMLGRPFIAVVMVTFGIGSIIRGIVGMIWGPNDLQIPAILSRSPVMLGDIFVPGKTARAFAIAVVIVVGLIAYLRYSRAGVALRAAAADAVTAYSMGMDVRRIISFTWVLAAITGCISGVLMANVNTLTPHLGLVALNVLAVVILGGMNSIGGVLIAGFIIGWLEAVTGLFLPTEFREITPYILALVVLLVRPTGLFGTKEIERI</sequence>
<evidence type="ECO:0000256" key="1">
    <source>
        <dbReference type="ARBA" id="ARBA00004651"/>
    </source>
</evidence>
<dbReference type="OrthoDB" id="9779023at2"/>
<evidence type="ECO:0000256" key="5">
    <source>
        <dbReference type="ARBA" id="ARBA00022970"/>
    </source>
</evidence>
<evidence type="ECO:0000256" key="2">
    <source>
        <dbReference type="ARBA" id="ARBA00022448"/>
    </source>
</evidence>
<evidence type="ECO:0000256" key="8">
    <source>
        <dbReference type="ARBA" id="ARBA00037998"/>
    </source>
</evidence>
<dbReference type="GO" id="GO:0022857">
    <property type="term" value="F:transmembrane transporter activity"/>
    <property type="evidence" value="ECO:0007669"/>
    <property type="project" value="InterPro"/>
</dbReference>
<evidence type="ECO:0000313" key="10">
    <source>
        <dbReference type="EMBL" id="SMH30962.1"/>
    </source>
</evidence>
<feature type="transmembrane region" description="Helical" evidence="9">
    <location>
        <begin position="94"/>
        <end position="118"/>
    </location>
</feature>
<feature type="transmembrane region" description="Helical" evidence="9">
    <location>
        <begin position="138"/>
        <end position="162"/>
    </location>
</feature>
<dbReference type="CDD" id="cd06582">
    <property type="entry name" value="TM_PBP1_LivH_like"/>
    <property type="match status" value="1"/>
</dbReference>
<keyword evidence="5" id="KW-0029">Amino-acid transport</keyword>
<feature type="transmembrane region" description="Helical" evidence="9">
    <location>
        <begin position="52"/>
        <end position="82"/>
    </location>
</feature>
<evidence type="ECO:0000256" key="7">
    <source>
        <dbReference type="ARBA" id="ARBA00023136"/>
    </source>
</evidence>
<comment type="similarity">
    <text evidence="8">Belongs to the binding-protein-dependent transport system permease family. LivHM subfamily.</text>
</comment>
<proteinExistence type="inferred from homology"/>
<dbReference type="GO" id="GO:0005886">
    <property type="term" value="C:plasma membrane"/>
    <property type="evidence" value="ECO:0007669"/>
    <property type="project" value="UniProtKB-SubCell"/>
</dbReference>
<keyword evidence="2" id="KW-0813">Transport</keyword>
<reference evidence="10 11" key="1">
    <citation type="submission" date="2017-04" db="EMBL/GenBank/DDBJ databases">
        <authorList>
            <person name="Afonso C.L."/>
            <person name="Miller P.J."/>
            <person name="Scott M.A."/>
            <person name="Spackman E."/>
            <person name="Goraichik I."/>
            <person name="Dimitrov K.M."/>
            <person name="Suarez D.L."/>
            <person name="Swayne D.E."/>
        </authorList>
    </citation>
    <scope>NUCLEOTIDE SEQUENCE [LARGE SCALE GENOMIC DNA]</scope>
    <source>
        <strain evidence="10 11">B5P</strain>
    </source>
</reference>
<evidence type="ECO:0000256" key="3">
    <source>
        <dbReference type="ARBA" id="ARBA00022475"/>
    </source>
</evidence>
<comment type="subcellular location">
    <subcellularLocation>
        <location evidence="1">Cell membrane</location>
        <topology evidence="1">Multi-pass membrane protein</topology>
    </subcellularLocation>
</comment>
<feature type="transmembrane region" description="Helical" evidence="9">
    <location>
        <begin position="12"/>
        <end position="32"/>
    </location>
</feature>
<evidence type="ECO:0000256" key="6">
    <source>
        <dbReference type="ARBA" id="ARBA00022989"/>
    </source>
</evidence>
<feature type="transmembrane region" description="Helical" evidence="9">
    <location>
        <begin position="191"/>
        <end position="210"/>
    </location>
</feature>
<dbReference type="InterPro" id="IPR052157">
    <property type="entry name" value="BCAA_transport_permease"/>
</dbReference>
<dbReference type="InterPro" id="IPR001851">
    <property type="entry name" value="ABC_transp_permease"/>
</dbReference>
<evidence type="ECO:0000313" key="11">
    <source>
        <dbReference type="Proteomes" id="UP000193083"/>
    </source>
</evidence>
<keyword evidence="7 9" id="KW-0472">Membrane</keyword>
<gene>
    <name evidence="10" type="ORF">SAMN02982922_1112</name>
</gene>
<dbReference type="EMBL" id="FXBL01000004">
    <property type="protein sequence ID" value="SMH30962.1"/>
    <property type="molecule type" value="Genomic_DNA"/>
</dbReference>
<dbReference type="Pfam" id="PF02653">
    <property type="entry name" value="BPD_transp_2"/>
    <property type="match status" value="1"/>
</dbReference>
<accession>A0A1X7N109</accession>
<evidence type="ECO:0000256" key="9">
    <source>
        <dbReference type="SAM" id="Phobius"/>
    </source>
</evidence>
<keyword evidence="4 9" id="KW-0812">Transmembrane</keyword>
<dbReference type="PANTHER" id="PTHR11795:SF451">
    <property type="entry name" value="ABC TRANSPORTER PERMEASE PROTEIN"/>
    <property type="match status" value="1"/>
</dbReference>
<keyword evidence="11" id="KW-1185">Reference proteome</keyword>
<dbReference type="RefSeq" id="WP_085463231.1">
    <property type="nucleotide sequence ID" value="NZ_FXBL01000004.1"/>
</dbReference>
<name>A0A1X7N109_9HYPH</name>
<evidence type="ECO:0000256" key="4">
    <source>
        <dbReference type="ARBA" id="ARBA00022692"/>
    </source>
</evidence>
<keyword evidence="3" id="KW-1003">Cell membrane</keyword>